<dbReference type="KEGG" id="ftj:FTUN_8972"/>
<proteinExistence type="predicted"/>
<dbReference type="AlphaFoldDB" id="A0A6M5Z4I2"/>
<organism evidence="1 2">
    <name type="scientific">Frigoriglobus tundricola</name>
    <dbReference type="NCBI Taxonomy" id="2774151"/>
    <lineage>
        <taxon>Bacteria</taxon>
        <taxon>Pseudomonadati</taxon>
        <taxon>Planctomycetota</taxon>
        <taxon>Planctomycetia</taxon>
        <taxon>Gemmatales</taxon>
        <taxon>Gemmataceae</taxon>
        <taxon>Frigoriglobus</taxon>
    </lineage>
</organism>
<evidence type="ECO:0000313" key="1">
    <source>
        <dbReference type="EMBL" id="QJX01328.1"/>
    </source>
</evidence>
<accession>A0A6M5Z4I2</accession>
<evidence type="ECO:0000313" key="2">
    <source>
        <dbReference type="Proteomes" id="UP000503447"/>
    </source>
</evidence>
<keyword evidence="2" id="KW-1185">Reference proteome</keyword>
<reference evidence="2" key="1">
    <citation type="submission" date="2020-05" db="EMBL/GenBank/DDBJ databases">
        <title>Frigoriglobus tundricola gen. nov., sp. nov., a psychrotolerant cellulolytic planctomycete of the family Gemmataceae with two divergent copies of 16S rRNA gene.</title>
        <authorList>
            <person name="Kulichevskaya I.S."/>
            <person name="Ivanova A.A."/>
            <person name="Naumoff D.G."/>
            <person name="Beletsky A.V."/>
            <person name="Rijpstra W.I.C."/>
            <person name="Sinninghe Damste J.S."/>
            <person name="Mardanov A.V."/>
            <person name="Ravin N.V."/>
            <person name="Dedysh S.N."/>
        </authorList>
    </citation>
    <scope>NUCLEOTIDE SEQUENCE [LARGE SCALE GENOMIC DNA]</scope>
    <source>
        <strain evidence="2">PL17</strain>
    </source>
</reference>
<protein>
    <submittedName>
        <fullName evidence="1">Uncharacterized protein</fullName>
    </submittedName>
</protein>
<gene>
    <name evidence="1" type="ORF">FTUN_8972</name>
</gene>
<dbReference type="EMBL" id="CP053452">
    <property type="protein sequence ID" value="QJX01328.1"/>
    <property type="molecule type" value="Genomic_DNA"/>
</dbReference>
<sequence length="37" mass="3554">MKALLGVRTGLVMGAASFGAGPSSCGHKGTGCHPPSL</sequence>
<dbReference type="Proteomes" id="UP000503447">
    <property type="component" value="Chromosome"/>
</dbReference>
<name>A0A6M5Z4I2_9BACT</name>